<dbReference type="InterPro" id="IPR038904">
    <property type="entry name" value="BRAT1"/>
</dbReference>
<dbReference type="Proteomes" id="UP001162164">
    <property type="component" value="Unassembled WGS sequence"/>
</dbReference>
<gene>
    <name evidence="3" type="ORF">NQ317_003644</name>
</gene>
<dbReference type="PANTHER" id="PTHR21331">
    <property type="entry name" value="BRCA1-ASSOCIATED ATM ACTIVATOR 1"/>
    <property type="match status" value="1"/>
</dbReference>
<evidence type="ECO:0000256" key="1">
    <source>
        <dbReference type="ARBA" id="ARBA00004496"/>
    </source>
</evidence>
<sequence length="497" mass="57661">MDCEHNEKITKVLQKLLDPNFTIKNDVYLNSLLTHLSMSSVDGSKVDSGQNEQMSAWLVEAVSQWEQSEKKPSSQVLSFALNLASVICTDEHTFGSINSNNFCERLIEIVGVNSESSPPTIKLGFIKFIASLVNHKLGQEWIMSTQYWTDIMHITLKNQTIYITKEGGKFFARLLDTSIKTNEAFTYKVVHLMMAPLNELLPHIQQDDTKPLEIKDQVIYQALRPTLKLITQILEINLSGVKDGNDIKLALMFLKTFFLAKRIKNILLIAQNEEFVFDLYNIRLLGMWIKVHETLREKAIFECEQYWYQRTKFGHIFGEMIQKGYTRNVIKLGYMSLIYYKYISSKLPVFVRGGDCQNDFCEIKMLSIEICPIQVVSLYLLGRKEIVKAVSEDDIRDDFMYTNLKKLTPDTIRLNFQWKHHLMVQPNIFDYAMLALNHLVKAIPFLSRDLAVVVFKFLIYCLRDVITVLKSNPDQLLSLRDHNYWAVIIGNHYYIHP</sequence>
<reference evidence="3" key="1">
    <citation type="journal article" date="2023" name="Insect Mol. Biol.">
        <title>Genome sequencing provides insights into the evolution of gene families encoding plant cell wall-degrading enzymes in longhorned beetles.</title>
        <authorList>
            <person name="Shin N.R."/>
            <person name="Okamura Y."/>
            <person name="Kirsch R."/>
            <person name="Pauchet Y."/>
        </authorList>
    </citation>
    <scope>NUCLEOTIDE SEQUENCE</scope>
    <source>
        <strain evidence="3">MMC_N1</strain>
    </source>
</reference>
<protein>
    <submittedName>
        <fullName evidence="3">Uncharacterized protein</fullName>
    </submittedName>
</protein>
<dbReference type="PANTHER" id="PTHR21331:SF2">
    <property type="entry name" value="BRCA1-ASSOCIATED ATM ACTIVATOR 1"/>
    <property type="match status" value="1"/>
</dbReference>
<keyword evidence="2" id="KW-0963">Cytoplasm</keyword>
<organism evidence="3 4">
    <name type="scientific">Molorchus minor</name>
    <dbReference type="NCBI Taxonomy" id="1323400"/>
    <lineage>
        <taxon>Eukaryota</taxon>
        <taxon>Metazoa</taxon>
        <taxon>Ecdysozoa</taxon>
        <taxon>Arthropoda</taxon>
        <taxon>Hexapoda</taxon>
        <taxon>Insecta</taxon>
        <taxon>Pterygota</taxon>
        <taxon>Neoptera</taxon>
        <taxon>Endopterygota</taxon>
        <taxon>Coleoptera</taxon>
        <taxon>Polyphaga</taxon>
        <taxon>Cucujiformia</taxon>
        <taxon>Chrysomeloidea</taxon>
        <taxon>Cerambycidae</taxon>
        <taxon>Lamiinae</taxon>
        <taxon>Monochamini</taxon>
        <taxon>Molorchus</taxon>
    </lineage>
</organism>
<evidence type="ECO:0000256" key="2">
    <source>
        <dbReference type="ARBA" id="ARBA00022490"/>
    </source>
</evidence>
<comment type="caution">
    <text evidence="3">The sequence shown here is derived from an EMBL/GenBank/DDBJ whole genome shotgun (WGS) entry which is preliminary data.</text>
</comment>
<keyword evidence="4" id="KW-1185">Reference proteome</keyword>
<evidence type="ECO:0000313" key="4">
    <source>
        <dbReference type="Proteomes" id="UP001162164"/>
    </source>
</evidence>
<name>A0ABQ9JHS7_9CUCU</name>
<proteinExistence type="predicted"/>
<dbReference type="EMBL" id="JAPWTJ010000589">
    <property type="protein sequence ID" value="KAJ8977090.1"/>
    <property type="molecule type" value="Genomic_DNA"/>
</dbReference>
<comment type="subcellular location">
    <subcellularLocation>
        <location evidence="1">Cytoplasm</location>
    </subcellularLocation>
</comment>
<accession>A0ABQ9JHS7</accession>
<evidence type="ECO:0000313" key="3">
    <source>
        <dbReference type="EMBL" id="KAJ8977090.1"/>
    </source>
</evidence>